<reference evidence="7" key="1">
    <citation type="journal article" date="2012" name="G3 (Bethesda)">
        <title>Pichia sorbitophila, an interspecies yeast hybrid reveals early steps of genome resolution following polyploidization.</title>
        <authorList>
            <person name="Leh Louis V."/>
            <person name="Despons L."/>
            <person name="Friedrich A."/>
            <person name="Martin T."/>
            <person name="Durrens P."/>
            <person name="Casaregola S."/>
            <person name="Neuveglise C."/>
            <person name="Fairhead C."/>
            <person name="Marck C."/>
            <person name="Cruz J.A."/>
            <person name="Straub M.L."/>
            <person name="Kugler V."/>
            <person name="Sacerdot C."/>
            <person name="Uzunov Z."/>
            <person name="Thierry A."/>
            <person name="Weiss S."/>
            <person name="Bleykasten C."/>
            <person name="De Montigny J."/>
            <person name="Jacques N."/>
            <person name="Jung P."/>
            <person name="Lemaire M."/>
            <person name="Mallet S."/>
            <person name="Morel G."/>
            <person name="Richard G.F."/>
            <person name="Sarkar A."/>
            <person name="Savel G."/>
            <person name="Schacherer J."/>
            <person name="Seret M.L."/>
            <person name="Talla E."/>
            <person name="Samson G."/>
            <person name="Jubin C."/>
            <person name="Poulain J."/>
            <person name="Vacherie B."/>
            <person name="Barbe V."/>
            <person name="Pelletier E."/>
            <person name="Sherman D.J."/>
            <person name="Westhof E."/>
            <person name="Weissenbach J."/>
            <person name="Baret P.V."/>
            <person name="Wincker P."/>
            <person name="Gaillardin C."/>
            <person name="Dujon B."/>
            <person name="Souciet J.L."/>
        </authorList>
    </citation>
    <scope>NUCLEOTIDE SEQUENCE [LARGE SCALE GENOMIC DNA]</scope>
    <source>
        <strain evidence="7">CBS 270.75 / DBVPG 7215 / KCTC 17166 / NRRL Y-17582</strain>
    </source>
</reference>
<dbReference type="PANTHER" id="PTHR43435">
    <property type="entry name" value="RIBULOKINASE"/>
    <property type="match status" value="1"/>
</dbReference>
<proteinExistence type="inferred from homology"/>
<keyword evidence="3" id="KW-0418">Kinase</keyword>
<evidence type="ECO:0008006" key="8">
    <source>
        <dbReference type="Google" id="ProtNLM"/>
    </source>
</evidence>
<keyword evidence="2" id="KW-0808">Transferase</keyword>
<name>G8JTM3_ERECY</name>
<feature type="domain" description="Carbohydrate kinase FGGY C-terminal" evidence="5">
    <location>
        <begin position="297"/>
        <end position="508"/>
    </location>
</feature>
<dbReference type="HOGENOM" id="CLU_009281_10_1_1"/>
<dbReference type="GO" id="GO:0019321">
    <property type="term" value="P:pentose metabolic process"/>
    <property type="evidence" value="ECO:0007669"/>
    <property type="project" value="EnsemblFungi"/>
</dbReference>
<dbReference type="InterPro" id="IPR043129">
    <property type="entry name" value="ATPase_NBD"/>
</dbReference>
<evidence type="ECO:0000259" key="4">
    <source>
        <dbReference type="Pfam" id="PF00370"/>
    </source>
</evidence>
<evidence type="ECO:0000256" key="3">
    <source>
        <dbReference type="ARBA" id="ARBA00022777"/>
    </source>
</evidence>
<dbReference type="eggNOG" id="KOG2517">
    <property type="taxonomic scope" value="Eukaryota"/>
</dbReference>
<dbReference type="NCBIfam" id="TIGR01315">
    <property type="entry name" value="5C_CHO_kinase"/>
    <property type="match status" value="1"/>
</dbReference>
<evidence type="ECO:0000313" key="6">
    <source>
        <dbReference type="EMBL" id="AET39376.1"/>
    </source>
</evidence>
<evidence type="ECO:0000259" key="5">
    <source>
        <dbReference type="Pfam" id="PF02782"/>
    </source>
</evidence>
<comment type="similarity">
    <text evidence="1">Belongs to the FGGY kinase family.</text>
</comment>
<protein>
    <recommendedName>
        <fullName evidence="8">Carbohydrate kinase FGGY C-terminal domain-containing protein</fullName>
    </recommendedName>
</protein>
<dbReference type="RefSeq" id="XP_003646193.1">
    <property type="nucleotide sequence ID" value="XM_003646145.1"/>
</dbReference>
<dbReference type="InterPro" id="IPR018485">
    <property type="entry name" value="FGGY_C"/>
</dbReference>
<dbReference type="AlphaFoldDB" id="G8JTM3"/>
<dbReference type="PANTHER" id="PTHR43435:SF4">
    <property type="entry name" value="FGGY CARBOHYDRATE KINASE DOMAIN-CONTAINING PROTEIN"/>
    <property type="match status" value="1"/>
</dbReference>
<dbReference type="SUPFAM" id="SSF53067">
    <property type="entry name" value="Actin-like ATPase domain"/>
    <property type="match status" value="2"/>
</dbReference>
<dbReference type="GeneID" id="11469494"/>
<dbReference type="InParanoid" id="G8JTM3"/>
<accession>G8JTM3</accession>
<dbReference type="CDD" id="cd07782">
    <property type="entry name" value="ASKHA_NBD_FGGY_D-RBK"/>
    <property type="match status" value="1"/>
</dbReference>
<dbReference type="FunCoup" id="G8JTM3">
    <property type="interactions" value="280"/>
</dbReference>
<dbReference type="GO" id="GO:0019150">
    <property type="term" value="F:D-ribulokinase activity"/>
    <property type="evidence" value="ECO:0007669"/>
    <property type="project" value="EnsemblFungi"/>
</dbReference>
<dbReference type="OrthoDB" id="203824at2759"/>
<dbReference type="STRING" id="931890.G8JTM3"/>
<dbReference type="InterPro" id="IPR006003">
    <property type="entry name" value="FGGY_RbtK-like"/>
</dbReference>
<dbReference type="OMA" id="HKAMWHE"/>
<evidence type="ECO:0000256" key="1">
    <source>
        <dbReference type="ARBA" id="ARBA00009156"/>
    </source>
</evidence>
<keyword evidence="7" id="KW-1185">Reference proteome</keyword>
<sequence>MLQHYIGVDVGTESVRACVVDVHGTILSLASKPISRQEIQPNYLTQSSNEIWRAICFCIRKIICDSQVVKDSIIGIGFDATCSLVVLEEVTNKGVAVGPNFDDFEQDIILWMDHRAIDEVNEINSTGHRCLKYVGGKMSIEMQIPKIKWLKNNLPQGKFDKCEFYDLPDFLTYRATGNKCRSFCSTVCKMGLLPLGVDGSTKGWPQDLFEDIGLAELCRREFSKLGGVVSSTASNFLSAGDYVGHLSDEAAADLGLTTKCIVASGLIDAYAGWVGTIAAGITLGSDGQESELASSRLATVAGTSTCHITISKCPHFMDGVWGPYRDALMPGYWVTEGGQSCTGALLAHVLKSHPAYDTLCKLAKNQGISKFDFINNRLEELKEERGAQSVAALGKHLFFYGDYHGNRSPIADPNMRATIIGQSMDVSVDDLAIMTLGACEFIAQQTRQIVEHIKQSGHEITSIYMSGGQCRNLVLIKLLANCTKLPIVLPKYIDAAVVFGSALLGVAASEKYLHGCSDTASVSTIVDQQRITSELKPKQSILWTVMANLTGIGQIIEPSNMLDSEIRLLDQKYEIFLDMIETQKRYRDLVTRAENSV</sequence>
<dbReference type="Gene3D" id="3.30.420.40">
    <property type="match status" value="1"/>
</dbReference>
<feature type="domain" description="Carbohydrate kinase FGGY N-terminal" evidence="4">
    <location>
        <begin position="5"/>
        <end position="275"/>
    </location>
</feature>
<dbReference type="KEGG" id="erc:Ecym_4313"/>
<evidence type="ECO:0000256" key="2">
    <source>
        <dbReference type="ARBA" id="ARBA00022679"/>
    </source>
</evidence>
<evidence type="ECO:0000313" key="7">
    <source>
        <dbReference type="Proteomes" id="UP000006790"/>
    </source>
</evidence>
<dbReference type="Gene3D" id="1.20.58.2240">
    <property type="match status" value="1"/>
</dbReference>
<dbReference type="Pfam" id="PF02782">
    <property type="entry name" value="FGGY_C"/>
    <property type="match status" value="1"/>
</dbReference>
<dbReference type="Proteomes" id="UP000006790">
    <property type="component" value="Chromosome 4"/>
</dbReference>
<organism evidence="6 7">
    <name type="scientific">Eremothecium cymbalariae (strain CBS 270.75 / DBVPG 7215 / KCTC 17166 / NRRL Y-17582)</name>
    <name type="common">Yeast</name>
    <dbReference type="NCBI Taxonomy" id="931890"/>
    <lineage>
        <taxon>Eukaryota</taxon>
        <taxon>Fungi</taxon>
        <taxon>Dikarya</taxon>
        <taxon>Ascomycota</taxon>
        <taxon>Saccharomycotina</taxon>
        <taxon>Saccharomycetes</taxon>
        <taxon>Saccharomycetales</taxon>
        <taxon>Saccharomycetaceae</taxon>
        <taxon>Eremothecium</taxon>
    </lineage>
</organism>
<gene>
    <name evidence="6" type="ordered locus">Ecym_4313</name>
</gene>
<dbReference type="EMBL" id="CP002500">
    <property type="protein sequence ID" value="AET39376.1"/>
    <property type="molecule type" value="Genomic_DNA"/>
</dbReference>
<dbReference type="InterPro" id="IPR018484">
    <property type="entry name" value="FGGY_N"/>
</dbReference>
<dbReference type="Pfam" id="PF00370">
    <property type="entry name" value="FGGY_N"/>
    <property type="match status" value="1"/>
</dbReference>
<dbReference type="GO" id="GO:0005737">
    <property type="term" value="C:cytoplasm"/>
    <property type="evidence" value="ECO:0007669"/>
    <property type="project" value="TreeGrafter"/>
</dbReference>